<evidence type="ECO:0000313" key="2">
    <source>
        <dbReference type="Proteomes" id="UP001280121"/>
    </source>
</evidence>
<dbReference type="AlphaFoldDB" id="A0AAD9XIX8"/>
<dbReference type="EMBL" id="JANJYI010000002">
    <property type="protein sequence ID" value="KAK2660062.1"/>
    <property type="molecule type" value="Genomic_DNA"/>
</dbReference>
<proteinExistence type="predicted"/>
<protein>
    <submittedName>
        <fullName evidence="1">Uncharacterized protein</fullName>
    </submittedName>
</protein>
<evidence type="ECO:0000313" key="1">
    <source>
        <dbReference type="EMBL" id="KAK2660062.1"/>
    </source>
</evidence>
<comment type="caution">
    <text evidence="1">The sequence shown here is derived from an EMBL/GenBank/DDBJ whole genome shotgun (WGS) entry which is preliminary data.</text>
</comment>
<sequence length="111" mass="12969">MEMERLYTSCVKDGIMQSIKSLEAEVEGLLEFEKIYWKQRSRVNLLEAGDRNTKYFHSRATTRKRKNCVERLTNRVGRVHNSEDGLAHVIKNSILKPHGSRHLESNHGYQI</sequence>
<organism evidence="1 2">
    <name type="scientific">Dipteronia dyeriana</name>
    <dbReference type="NCBI Taxonomy" id="168575"/>
    <lineage>
        <taxon>Eukaryota</taxon>
        <taxon>Viridiplantae</taxon>
        <taxon>Streptophyta</taxon>
        <taxon>Embryophyta</taxon>
        <taxon>Tracheophyta</taxon>
        <taxon>Spermatophyta</taxon>
        <taxon>Magnoliopsida</taxon>
        <taxon>eudicotyledons</taxon>
        <taxon>Gunneridae</taxon>
        <taxon>Pentapetalae</taxon>
        <taxon>rosids</taxon>
        <taxon>malvids</taxon>
        <taxon>Sapindales</taxon>
        <taxon>Sapindaceae</taxon>
        <taxon>Hippocastanoideae</taxon>
        <taxon>Acereae</taxon>
        <taxon>Dipteronia</taxon>
    </lineage>
</organism>
<name>A0AAD9XIX8_9ROSI</name>
<accession>A0AAD9XIX8</accession>
<reference evidence="1" key="1">
    <citation type="journal article" date="2023" name="Plant J.">
        <title>Genome sequences and population genomics provide insights into the demographic history, inbreeding, and mutation load of two 'living fossil' tree species of Dipteronia.</title>
        <authorList>
            <person name="Feng Y."/>
            <person name="Comes H.P."/>
            <person name="Chen J."/>
            <person name="Zhu S."/>
            <person name="Lu R."/>
            <person name="Zhang X."/>
            <person name="Li P."/>
            <person name="Qiu J."/>
            <person name="Olsen K.M."/>
            <person name="Qiu Y."/>
        </authorList>
    </citation>
    <scope>NUCLEOTIDE SEQUENCE</scope>
    <source>
        <strain evidence="1">KIB01</strain>
    </source>
</reference>
<dbReference type="Proteomes" id="UP001280121">
    <property type="component" value="Unassembled WGS sequence"/>
</dbReference>
<keyword evidence="2" id="KW-1185">Reference proteome</keyword>
<gene>
    <name evidence="1" type="ORF">Ddye_006595</name>
</gene>